<feature type="compositionally biased region" description="Polar residues" evidence="5">
    <location>
        <begin position="750"/>
        <end position="762"/>
    </location>
</feature>
<organism evidence="7 8">
    <name type="scientific">Candolleomyces aberdarensis</name>
    <dbReference type="NCBI Taxonomy" id="2316362"/>
    <lineage>
        <taxon>Eukaryota</taxon>
        <taxon>Fungi</taxon>
        <taxon>Dikarya</taxon>
        <taxon>Basidiomycota</taxon>
        <taxon>Agaricomycotina</taxon>
        <taxon>Agaricomycetes</taxon>
        <taxon>Agaricomycetidae</taxon>
        <taxon>Agaricales</taxon>
        <taxon>Agaricineae</taxon>
        <taxon>Psathyrellaceae</taxon>
        <taxon>Candolleomyces</taxon>
    </lineage>
</organism>
<accession>A0A4Q2DF70</accession>
<evidence type="ECO:0000313" key="7">
    <source>
        <dbReference type="EMBL" id="RXW17566.1"/>
    </source>
</evidence>
<name>A0A4Q2DF70_9AGAR</name>
<evidence type="ECO:0000256" key="4">
    <source>
        <dbReference type="ARBA" id="ARBA00040604"/>
    </source>
</evidence>
<dbReference type="PANTHER" id="PTHR23354">
    <property type="entry name" value="NUCLEOLAR PROTEIN 7/ESTROGEN RECEPTOR COACTIVATOR-RELATED"/>
    <property type="match status" value="1"/>
</dbReference>
<feature type="region of interest" description="Disordered" evidence="5">
    <location>
        <begin position="537"/>
        <end position="832"/>
    </location>
</feature>
<feature type="compositionally biased region" description="Low complexity" evidence="5">
    <location>
        <begin position="638"/>
        <end position="654"/>
    </location>
</feature>
<feature type="compositionally biased region" description="Polar residues" evidence="5">
    <location>
        <begin position="15"/>
        <end position="24"/>
    </location>
</feature>
<dbReference type="GO" id="GO:0005634">
    <property type="term" value="C:nucleus"/>
    <property type="evidence" value="ECO:0007669"/>
    <property type="project" value="TreeGrafter"/>
</dbReference>
<gene>
    <name evidence="7" type="ORF">EST38_g8299</name>
</gene>
<keyword evidence="3" id="KW-0496">Mitochondrion</keyword>
<dbReference type="EMBL" id="SDEE01000331">
    <property type="protein sequence ID" value="RXW17566.1"/>
    <property type="molecule type" value="Genomic_DNA"/>
</dbReference>
<feature type="compositionally biased region" description="Polar residues" evidence="5">
    <location>
        <begin position="656"/>
        <end position="666"/>
    </location>
</feature>
<evidence type="ECO:0000256" key="3">
    <source>
        <dbReference type="ARBA" id="ARBA00023128"/>
    </source>
</evidence>
<protein>
    <recommendedName>
        <fullName evidence="4">Oxidation resistance protein 1</fullName>
    </recommendedName>
</protein>
<evidence type="ECO:0000313" key="8">
    <source>
        <dbReference type="Proteomes" id="UP000290288"/>
    </source>
</evidence>
<comment type="subcellular location">
    <subcellularLocation>
        <location evidence="1">Mitochondrion</location>
    </subcellularLocation>
</comment>
<evidence type="ECO:0000256" key="5">
    <source>
        <dbReference type="SAM" id="MobiDB-lite"/>
    </source>
</evidence>
<dbReference type="AlphaFoldDB" id="A0A4Q2DF70"/>
<feature type="compositionally biased region" description="Low complexity" evidence="5">
    <location>
        <begin position="548"/>
        <end position="564"/>
    </location>
</feature>
<feature type="region of interest" description="Disordered" evidence="5">
    <location>
        <begin position="222"/>
        <end position="277"/>
    </location>
</feature>
<proteinExistence type="inferred from homology"/>
<feature type="compositionally biased region" description="Polar residues" evidence="5">
    <location>
        <begin position="624"/>
        <end position="637"/>
    </location>
</feature>
<reference evidence="7 8" key="1">
    <citation type="submission" date="2019-01" db="EMBL/GenBank/DDBJ databases">
        <title>Draft genome sequence of Psathyrella aberdarensis IHI B618.</title>
        <authorList>
            <person name="Buettner E."/>
            <person name="Kellner H."/>
        </authorList>
    </citation>
    <scope>NUCLEOTIDE SEQUENCE [LARGE SCALE GENOMIC DNA]</scope>
    <source>
        <strain evidence="7 8">IHI B618</strain>
    </source>
</reference>
<dbReference type="GO" id="GO:0006979">
    <property type="term" value="P:response to oxidative stress"/>
    <property type="evidence" value="ECO:0007669"/>
    <property type="project" value="TreeGrafter"/>
</dbReference>
<sequence>MMETIPDPHKEGSLSAETGTTRALTNLEGVDMPSKETTPLFEPVTPDSAEPLDREAHMSANDVSGDEFGDFVDAPASSTLPPPPILDPLTAEPVQLDLHSSPLAPDPLLSTRDPDPLSPNASVSKSPLQLLEAVSTPLTSPSFAIKEPRNNLVEDILKHEHGGLTLFSDPVFREKQSEESTSPPLKSPNPFASSSSRTATPTPSVTTPIVVDFNVIPPSATIPPDPSSYPSTLQIHTSSTTLSHPLASTSPSPSQLSPSLRPRTPPQITTPQATKAAKSLEDEAAIIAKHLGLIDHDYFYGREPAEASEIPIPETSNKRERSRSKLGGALQRSGSHGHGSLSNQHHETAVGGIPGSPTQRRTSLPVQAAPPVTSSGEEWDGVWGGDDSVGRRNGGRKGELPNPAPLDLDAPSTMNASPALHTSFPHPKRAPSSGTLTGLWGLWRGNTASPDEVIVDDPSNGHAPAVSAFSEGHHDHVTGLTTSPQPIQPTIVEGRPLDTSTAEFEQHHHQHATTIPVVAGVHGHTGRPLPRARPSLESIQQKWKVDHSPVSSHSPAFSSPLPSHTHSPARLHPTSYTTGGHSSRSPSRSPSRTRVTIEPVTITHSSPFAPPPPPPNSSLFMGSGSLSTGFGSATSQYGGPSSFGSAAGGKSRSANPFGSHSFTQISGAPGFKPDEYDWDKGFSEELERELQGVQNEQVKTPKTAGVRQSSRDWEQSGEPGGERGRQAKRESLKRDVLKKEAADHYGHPNGSPTTPSLYQTIGSKFGFGSWGAPSSSSSSGSSSPATTSRAPARTAPGSSSSSSTYPDHHTRVGQLGRSGHGRSATTPTSATGYGEEAIGDLIEKRVGGLDLKARKESTVGVLTQHIADLIRPHLPPLSRLPRSWSLLYSLDQHGISLNTLYTNCEAPEKQRKTGHQPYVGMRGAVVVLRDAEADVEQYPAGKSVFGAFIADGLGRKVKGFYGGGDS</sequence>
<feature type="compositionally biased region" description="Low complexity" evidence="5">
    <location>
        <begin position="248"/>
        <end position="277"/>
    </location>
</feature>
<dbReference type="Proteomes" id="UP000290288">
    <property type="component" value="Unassembled WGS sequence"/>
</dbReference>
<dbReference type="OrthoDB" id="26679at2759"/>
<dbReference type="STRING" id="2316362.A0A4Q2DF70"/>
<keyword evidence="8" id="KW-1185">Reference proteome</keyword>
<dbReference type="InterPro" id="IPR006571">
    <property type="entry name" value="TLDc_dom"/>
</dbReference>
<comment type="similarity">
    <text evidence="2">Belongs to the OXR1 family.</text>
</comment>
<feature type="domain" description="TLDc" evidence="6">
    <location>
        <begin position="860"/>
        <end position="966"/>
    </location>
</feature>
<feature type="compositionally biased region" description="Basic and acidic residues" evidence="5">
    <location>
        <begin position="709"/>
        <end position="746"/>
    </location>
</feature>
<feature type="region of interest" description="Disordered" evidence="5">
    <location>
        <begin position="309"/>
        <end position="432"/>
    </location>
</feature>
<comment type="caution">
    <text evidence="7">The sequence shown here is derived from an EMBL/GenBank/DDBJ whole genome shotgun (WGS) entry which is preliminary data.</text>
</comment>
<evidence type="ECO:0000256" key="1">
    <source>
        <dbReference type="ARBA" id="ARBA00004173"/>
    </source>
</evidence>
<feature type="compositionally biased region" description="Polar residues" evidence="5">
    <location>
        <begin position="228"/>
        <end position="247"/>
    </location>
</feature>
<feature type="compositionally biased region" description="Low complexity" evidence="5">
    <location>
        <begin position="770"/>
        <end position="803"/>
    </location>
</feature>
<feature type="region of interest" description="Disordered" evidence="5">
    <location>
        <begin position="173"/>
        <end position="205"/>
    </location>
</feature>
<dbReference type="PANTHER" id="PTHR23354:SF62">
    <property type="entry name" value="MUSTARD, ISOFORM V"/>
    <property type="match status" value="1"/>
</dbReference>
<feature type="compositionally biased region" description="Basic and acidic residues" evidence="5">
    <location>
        <begin position="1"/>
        <end position="12"/>
    </location>
</feature>
<feature type="compositionally biased region" description="Polar residues" evidence="5">
    <location>
        <begin position="356"/>
        <end position="365"/>
    </location>
</feature>
<feature type="compositionally biased region" description="Low complexity" evidence="5">
    <location>
        <begin position="193"/>
        <end position="205"/>
    </location>
</feature>
<dbReference type="PROSITE" id="PS51886">
    <property type="entry name" value="TLDC"/>
    <property type="match status" value="1"/>
</dbReference>
<evidence type="ECO:0000259" key="6">
    <source>
        <dbReference type="PROSITE" id="PS51886"/>
    </source>
</evidence>
<feature type="compositionally biased region" description="Low complexity" evidence="5">
    <location>
        <begin position="582"/>
        <end position="592"/>
    </location>
</feature>
<feature type="region of interest" description="Disordered" evidence="5">
    <location>
        <begin position="1"/>
        <end position="125"/>
    </location>
</feature>
<dbReference type="GO" id="GO:0005739">
    <property type="term" value="C:mitochondrion"/>
    <property type="evidence" value="ECO:0007669"/>
    <property type="project" value="UniProtKB-SubCell"/>
</dbReference>
<feature type="compositionally biased region" description="Basic and acidic residues" evidence="5">
    <location>
        <begin position="672"/>
        <end position="690"/>
    </location>
</feature>
<evidence type="ECO:0000256" key="2">
    <source>
        <dbReference type="ARBA" id="ARBA00009540"/>
    </source>
</evidence>